<gene>
    <name evidence="2" type="ORF">PG996_003180</name>
</gene>
<keyword evidence="1" id="KW-1133">Transmembrane helix</keyword>
<sequence length="163" mass="18246">MLSMAVLLIVNWSLYFRSASDRSLALGNNPSGIWIDGLPKNGPFPYAFLAGIVIFSYLSVSGLLTLIVASNKSPRWAFPHRYKTFVGFAAHIFCLGMMWSTLFQLWYFRGYIDTGEGSTIAEWSFGQILALATWVPVLVEFGYTFGFGIREGLEGNMPTEYEV</sequence>
<reference evidence="2 3" key="1">
    <citation type="submission" date="2023-01" db="EMBL/GenBank/DDBJ databases">
        <title>Analysis of 21 Apiospora genomes using comparative genomics revels a genus with tremendous synthesis potential of carbohydrate active enzymes and secondary metabolites.</title>
        <authorList>
            <person name="Sorensen T."/>
        </authorList>
    </citation>
    <scope>NUCLEOTIDE SEQUENCE [LARGE SCALE GENOMIC DNA]</scope>
    <source>
        <strain evidence="2 3">CBS 83171</strain>
    </source>
</reference>
<proteinExistence type="predicted"/>
<evidence type="ECO:0000313" key="3">
    <source>
        <dbReference type="Proteomes" id="UP001446871"/>
    </source>
</evidence>
<dbReference type="Proteomes" id="UP001446871">
    <property type="component" value="Unassembled WGS sequence"/>
</dbReference>
<feature type="transmembrane region" description="Helical" evidence="1">
    <location>
        <begin position="44"/>
        <end position="68"/>
    </location>
</feature>
<keyword evidence="1" id="KW-0812">Transmembrane</keyword>
<organism evidence="2 3">
    <name type="scientific">Apiospora saccharicola</name>
    <dbReference type="NCBI Taxonomy" id="335842"/>
    <lineage>
        <taxon>Eukaryota</taxon>
        <taxon>Fungi</taxon>
        <taxon>Dikarya</taxon>
        <taxon>Ascomycota</taxon>
        <taxon>Pezizomycotina</taxon>
        <taxon>Sordariomycetes</taxon>
        <taxon>Xylariomycetidae</taxon>
        <taxon>Amphisphaeriales</taxon>
        <taxon>Apiosporaceae</taxon>
        <taxon>Apiospora</taxon>
    </lineage>
</organism>
<keyword evidence="3" id="KW-1185">Reference proteome</keyword>
<feature type="transmembrane region" description="Helical" evidence="1">
    <location>
        <begin position="128"/>
        <end position="149"/>
    </location>
</feature>
<dbReference type="EMBL" id="JAQQWM010000002">
    <property type="protein sequence ID" value="KAK8077010.1"/>
    <property type="molecule type" value="Genomic_DNA"/>
</dbReference>
<evidence type="ECO:0000313" key="2">
    <source>
        <dbReference type="EMBL" id="KAK8077010.1"/>
    </source>
</evidence>
<name>A0ABR1W0L0_9PEZI</name>
<comment type="caution">
    <text evidence="2">The sequence shown here is derived from an EMBL/GenBank/DDBJ whole genome shotgun (WGS) entry which is preliminary data.</text>
</comment>
<feature type="transmembrane region" description="Helical" evidence="1">
    <location>
        <begin position="88"/>
        <end position="108"/>
    </location>
</feature>
<evidence type="ECO:0000256" key="1">
    <source>
        <dbReference type="SAM" id="Phobius"/>
    </source>
</evidence>
<protein>
    <submittedName>
        <fullName evidence="2">Uncharacterized protein</fullName>
    </submittedName>
</protein>
<accession>A0ABR1W0L0</accession>
<keyword evidence="1" id="KW-0472">Membrane</keyword>